<dbReference type="Proteomes" id="UP001292094">
    <property type="component" value="Unassembled WGS sequence"/>
</dbReference>
<sequence length="261" mass="29612">MHTTTRYRYQHLPHTHLYHATVPHNPTPLPPPPPHITLKFQHFPVVITDTDMPLPTQFIPITTNLHHATYTAFLDHGISPTPTACHTSTTTTASVMSNSTRLNSQYTPILLHYYTSSSQPPPQQHYSPTPRILPQLQQQLTTTPHIQLCNNHQRFGSNARNCRLPCQWVILANCQTSRPLQGNEYGGDKSTPTTLLPTPLHTTRGTIKTTLLQTSTCQPHNARYQRYLYVLTNTLPHAWPATQPTRHLHDLQIWDGIVVSM</sequence>
<name>A0AAE1UHQ8_9EUCA</name>
<dbReference type="EMBL" id="JAWZYT010000293">
    <property type="protein sequence ID" value="KAK4325203.1"/>
    <property type="molecule type" value="Genomic_DNA"/>
</dbReference>
<comment type="caution">
    <text evidence="1">The sequence shown here is derived from an EMBL/GenBank/DDBJ whole genome shotgun (WGS) entry which is preliminary data.</text>
</comment>
<evidence type="ECO:0000313" key="1">
    <source>
        <dbReference type="EMBL" id="KAK4325203.1"/>
    </source>
</evidence>
<protein>
    <submittedName>
        <fullName evidence="1">Uncharacterized protein</fullName>
    </submittedName>
</protein>
<proteinExistence type="predicted"/>
<evidence type="ECO:0000313" key="2">
    <source>
        <dbReference type="Proteomes" id="UP001292094"/>
    </source>
</evidence>
<reference evidence="1" key="1">
    <citation type="submission" date="2023-11" db="EMBL/GenBank/DDBJ databases">
        <title>Genome assemblies of two species of porcelain crab, Petrolisthes cinctipes and Petrolisthes manimaculis (Anomura: Porcellanidae).</title>
        <authorList>
            <person name="Angst P."/>
        </authorList>
    </citation>
    <scope>NUCLEOTIDE SEQUENCE</scope>
    <source>
        <strain evidence="1">PB745_02</strain>
        <tissue evidence="1">Gill</tissue>
    </source>
</reference>
<gene>
    <name evidence="1" type="ORF">Pmani_004163</name>
</gene>
<dbReference type="AlphaFoldDB" id="A0AAE1UHQ8"/>
<accession>A0AAE1UHQ8</accession>
<organism evidence="1 2">
    <name type="scientific">Petrolisthes manimaculis</name>
    <dbReference type="NCBI Taxonomy" id="1843537"/>
    <lineage>
        <taxon>Eukaryota</taxon>
        <taxon>Metazoa</taxon>
        <taxon>Ecdysozoa</taxon>
        <taxon>Arthropoda</taxon>
        <taxon>Crustacea</taxon>
        <taxon>Multicrustacea</taxon>
        <taxon>Malacostraca</taxon>
        <taxon>Eumalacostraca</taxon>
        <taxon>Eucarida</taxon>
        <taxon>Decapoda</taxon>
        <taxon>Pleocyemata</taxon>
        <taxon>Anomura</taxon>
        <taxon>Galatheoidea</taxon>
        <taxon>Porcellanidae</taxon>
        <taxon>Petrolisthes</taxon>
    </lineage>
</organism>
<keyword evidence="2" id="KW-1185">Reference proteome</keyword>